<proteinExistence type="predicted"/>
<dbReference type="AlphaFoldDB" id="A0A1L3NJC1"/>
<evidence type="ECO:0000313" key="1">
    <source>
        <dbReference type="EMBL" id="APH16232.1"/>
    </source>
</evidence>
<dbReference type="Proteomes" id="UP000182204">
    <property type="component" value="Chromosome"/>
</dbReference>
<name>A0A1L3NJC1_CLOSG</name>
<dbReference type="RefSeq" id="WP_072586716.1">
    <property type="nucleotide sequence ID" value="NZ_CP013243.1"/>
</dbReference>
<protein>
    <submittedName>
        <fullName evidence="1">Uncharacterized protein</fullName>
    </submittedName>
</protein>
<evidence type="ECO:0000313" key="2">
    <source>
        <dbReference type="Proteomes" id="UP000182204"/>
    </source>
</evidence>
<dbReference type="EMBL" id="CP013243">
    <property type="protein sequence ID" value="APH16232.1"/>
    <property type="molecule type" value="Genomic_DNA"/>
</dbReference>
<accession>A0A6M0XZ37</accession>
<organism evidence="1 2">
    <name type="scientific">Clostridium sporogenes</name>
    <dbReference type="NCBI Taxonomy" id="1509"/>
    <lineage>
        <taxon>Bacteria</taxon>
        <taxon>Bacillati</taxon>
        <taxon>Bacillota</taxon>
        <taxon>Clostridia</taxon>
        <taxon>Eubacteriales</taxon>
        <taxon>Clostridiaceae</taxon>
        <taxon>Clostridium</taxon>
    </lineage>
</organism>
<gene>
    <name evidence="1" type="ORF">NPD5_3403</name>
</gene>
<sequence length="114" mass="13577">MKLNDNEIKWIVDNTKLPQEIRNKILLEREKDEITELINKEQSAFNMSDIKEIVQLILNNEDAIRDISEYAHGKYPNEYLCVTCDKWKNGCKLKKNHYDKCNKIYESTIIKERA</sequence>
<reference evidence="1 2" key="1">
    <citation type="submission" date="2015-11" db="EMBL/GenBank/DDBJ databases">
        <authorList>
            <person name="Hill K.K."/>
            <person name="Shirey T.B."/>
            <person name="Raphael B."/>
            <person name="Daligault H.E."/>
            <person name="Davenport K.W."/>
            <person name="Bruce D.C."/>
            <person name="Foley B.T."/>
            <person name="Johnson S.L."/>
        </authorList>
    </citation>
    <scope>NUCLEOTIDE SEQUENCE [LARGE SCALE GENOMIC DNA]</scope>
    <source>
        <strain evidence="1 2">CDC_1632</strain>
    </source>
</reference>
<accession>A0A1L3NJC1</accession>